<feature type="region of interest" description="Disordered" evidence="1">
    <location>
        <begin position="28"/>
        <end position="57"/>
    </location>
</feature>
<organism evidence="2 3">
    <name type="scientific">Christiangramia forsetii (strain DSM 17595 / CGMCC 1.15422 / KT0803)</name>
    <name type="common">Gramella forsetii</name>
    <dbReference type="NCBI Taxonomy" id="411154"/>
    <lineage>
        <taxon>Bacteria</taxon>
        <taxon>Pseudomonadati</taxon>
        <taxon>Bacteroidota</taxon>
        <taxon>Flavobacteriia</taxon>
        <taxon>Flavobacteriales</taxon>
        <taxon>Flavobacteriaceae</taxon>
        <taxon>Christiangramia</taxon>
    </lineage>
</organism>
<protein>
    <submittedName>
        <fullName evidence="2">Secreted protein</fullName>
    </submittedName>
</protein>
<dbReference type="eggNOG" id="ENOG5030N1T">
    <property type="taxonomic scope" value="Bacteria"/>
</dbReference>
<proteinExistence type="predicted"/>
<dbReference type="STRING" id="411154.GFO_1121"/>
<reference evidence="2 3" key="1">
    <citation type="journal article" date="2006" name="Environ. Microbiol.">
        <title>Whole genome analysis of the marine Bacteroidetes'Gramella forsetii' reveals adaptations to degradation of polymeric organic matter.</title>
        <authorList>
            <person name="Bauer M."/>
            <person name="Kube M."/>
            <person name="Teeling H."/>
            <person name="Richter M."/>
            <person name="Lombardot T."/>
            <person name="Allers E."/>
            <person name="Wuerdemann C.A."/>
            <person name="Quast C."/>
            <person name="Kuhl H."/>
            <person name="Knaust F."/>
            <person name="Woebken D."/>
            <person name="Bischof K."/>
            <person name="Mussmann M."/>
            <person name="Choudhuri J.V."/>
            <person name="Meyer F."/>
            <person name="Reinhardt R."/>
            <person name="Amann R.I."/>
            <person name="Gloeckner F.O."/>
        </authorList>
    </citation>
    <scope>NUCLEOTIDE SEQUENCE [LARGE SCALE GENOMIC DNA]</scope>
    <source>
        <strain evidence="2 3">KT0803</strain>
    </source>
</reference>
<gene>
    <name evidence="2" type="ordered locus">GFO_1121</name>
</gene>
<dbReference type="OrthoDB" id="1448678at2"/>
<name>A0M0F0_CHRFK</name>
<dbReference type="Proteomes" id="UP000000755">
    <property type="component" value="Chromosome"/>
</dbReference>
<sequence>MQIKNQIKALFLLGIFMLMSFHQVIPHAHHEHQEEKKEIAHHHSGEDHHHQDKKEEGKSEGFLSFLFAMHSHTTTSNEIPVLKEHSENFRFQKTETKNKTEQKYYEEDWVLTDQESVNAINYQPPGKYFNPYLSLLSLRGPPQLV</sequence>
<evidence type="ECO:0000313" key="3">
    <source>
        <dbReference type="Proteomes" id="UP000000755"/>
    </source>
</evidence>
<dbReference type="EMBL" id="CU207366">
    <property type="protein sequence ID" value="CAL66095.1"/>
    <property type="molecule type" value="Genomic_DNA"/>
</dbReference>
<evidence type="ECO:0000256" key="1">
    <source>
        <dbReference type="SAM" id="MobiDB-lite"/>
    </source>
</evidence>
<evidence type="ECO:0000313" key="2">
    <source>
        <dbReference type="EMBL" id="CAL66095.1"/>
    </source>
</evidence>
<dbReference type="HOGENOM" id="CLU_1793739_0_0_10"/>
<feature type="compositionally biased region" description="Basic and acidic residues" evidence="1">
    <location>
        <begin position="31"/>
        <end position="57"/>
    </location>
</feature>
<accession>A0M0F0</accession>
<dbReference type="AlphaFoldDB" id="A0M0F0"/>
<dbReference type="KEGG" id="gfo:GFO_1121"/>